<proteinExistence type="predicted"/>
<dbReference type="SMART" id="SM00448">
    <property type="entry name" value="REC"/>
    <property type="match status" value="1"/>
</dbReference>
<dbReference type="EMBL" id="JAKNID010000008">
    <property type="protein sequence ID" value="MCG4564530.1"/>
    <property type="molecule type" value="Genomic_DNA"/>
</dbReference>
<evidence type="ECO:0000259" key="7">
    <source>
        <dbReference type="PROSITE" id="PS51755"/>
    </source>
</evidence>
<feature type="modified residue" description="4-aspartylphosphate" evidence="4">
    <location>
        <position position="55"/>
    </location>
</feature>
<dbReference type="AlphaFoldDB" id="A0A9Q4ABN0"/>
<dbReference type="CDD" id="cd00383">
    <property type="entry name" value="trans_reg_C"/>
    <property type="match status" value="1"/>
</dbReference>
<dbReference type="SMART" id="SM00862">
    <property type="entry name" value="Trans_reg_C"/>
    <property type="match status" value="1"/>
</dbReference>
<dbReference type="PANTHER" id="PTHR48111:SF73">
    <property type="entry name" value="ALKALINE PHOSPHATASE SYNTHESIS TRANSCRIPTIONAL REGULATORY PROTEIN PHOP"/>
    <property type="match status" value="1"/>
</dbReference>
<evidence type="ECO:0000256" key="2">
    <source>
        <dbReference type="ARBA" id="ARBA00023125"/>
    </source>
</evidence>
<keyword evidence="3" id="KW-0804">Transcription</keyword>
<reference evidence="8" key="1">
    <citation type="submission" date="2022-01" db="EMBL/GenBank/DDBJ databases">
        <title>Collection of gut derived symbiotic bacterial strains cultured from healthy donors.</title>
        <authorList>
            <person name="Lin H."/>
            <person name="Kohout C."/>
            <person name="Waligurski E."/>
            <person name="Pamer E.G."/>
        </authorList>
    </citation>
    <scope>NUCLEOTIDE SEQUENCE</scope>
    <source>
        <strain evidence="8">MSK.14.39</strain>
    </source>
</reference>
<dbReference type="Pfam" id="PF00486">
    <property type="entry name" value="Trans_reg_C"/>
    <property type="match status" value="1"/>
</dbReference>
<dbReference type="InterPro" id="IPR036388">
    <property type="entry name" value="WH-like_DNA-bd_sf"/>
</dbReference>
<gene>
    <name evidence="8" type="ORF">L0P62_03610</name>
</gene>
<accession>A0A9Q4ABN0</accession>
<feature type="domain" description="OmpR/PhoB-type" evidence="7">
    <location>
        <begin position="128"/>
        <end position="228"/>
    </location>
</feature>
<dbReference type="InterPro" id="IPR001867">
    <property type="entry name" value="OmpR/PhoB-type_DNA-bd"/>
</dbReference>
<dbReference type="InterPro" id="IPR001789">
    <property type="entry name" value="Sig_transdc_resp-reg_receiver"/>
</dbReference>
<dbReference type="CDD" id="cd17574">
    <property type="entry name" value="REC_OmpR"/>
    <property type="match status" value="1"/>
</dbReference>
<dbReference type="Gene3D" id="6.10.250.690">
    <property type="match status" value="1"/>
</dbReference>
<dbReference type="Gene3D" id="3.40.50.2300">
    <property type="match status" value="1"/>
</dbReference>
<keyword evidence="2 5" id="KW-0238">DNA-binding</keyword>
<dbReference type="InterPro" id="IPR039420">
    <property type="entry name" value="WalR-like"/>
</dbReference>
<dbReference type="InterPro" id="IPR011006">
    <property type="entry name" value="CheY-like_superfamily"/>
</dbReference>
<feature type="DNA-binding region" description="OmpR/PhoB-type" evidence="5">
    <location>
        <begin position="128"/>
        <end position="228"/>
    </location>
</feature>
<comment type="caution">
    <text evidence="8">The sequence shown here is derived from an EMBL/GenBank/DDBJ whole genome shotgun (WGS) entry which is preliminary data.</text>
</comment>
<dbReference type="GO" id="GO:0006355">
    <property type="term" value="P:regulation of DNA-templated transcription"/>
    <property type="evidence" value="ECO:0007669"/>
    <property type="project" value="InterPro"/>
</dbReference>
<feature type="domain" description="Response regulatory" evidence="6">
    <location>
        <begin position="6"/>
        <end position="119"/>
    </location>
</feature>
<dbReference type="GO" id="GO:0005829">
    <property type="term" value="C:cytosol"/>
    <property type="evidence" value="ECO:0007669"/>
    <property type="project" value="TreeGrafter"/>
</dbReference>
<keyword evidence="4" id="KW-0597">Phosphoprotein</keyword>
<dbReference type="Proteomes" id="UP001108123">
    <property type="component" value="Unassembled WGS sequence"/>
</dbReference>
<evidence type="ECO:0000256" key="4">
    <source>
        <dbReference type="PROSITE-ProRule" id="PRU00169"/>
    </source>
</evidence>
<dbReference type="GO" id="GO:0000976">
    <property type="term" value="F:transcription cis-regulatory region binding"/>
    <property type="evidence" value="ECO:0007669"/>
    <property type="project" value="TreeGrafter"/>
</dbReference>
<evidence type="ECO:0000256" key="3">
    <source>
        <dbReference type="ARBA" id="ARBA00023163"/>
    </source>
</evidence>
<dbReference type="SUPFAM" id="SSF52172">
    <property type="entry name" value="CheY-like"/>
    <property type="match status" value="1"/>
</dbReference>
<sequence length="233" mass="27295">MNNQINILLIEDDESLNRGISFKLEKEGFNVFSADCLKEGKEIFNEQEIDLMVLDVGLPDGNGFQFCREIRKISDVFIIFLTACVQEVDIVTGYDLGADDYITKPFSLMVLVSKVNAVLRRKFNHKEAKKIQCEDIVYYPKTMKVYVKGKEISLSKTEFKLFKYFIDNPQQVITKEQFFNKLWDIEGDFLDESALPVNIRRLREKIEDNPSEPKYIKNIRGIGYIWNERCFRE</sequence>
<dbReference type="GO" id="GO:0000156">
    <property type="term" value="F:phosphorelay response regulator activity"/>
    <property type="evidence" value="ECO:0007669"/>
    <property type="project" value="TreeGrafter"/>
</dbReference>
<protein>
    <submittedName>
        <fullName evidence="8">Response regulator transcription factor</fullName>
    </submittedName>
</protein>
<dbReference type="PANTHER" id="PTHR48111">
    <property type="entry name" value="REGULATOR OF RPOS"/>
    <property type="match status" value="1"/>
</dbReference>
<dbReference type="Pfam" id="PF00072">
    <property type="entry name" value="Response_reg"/>
    <property type="match status" value="1"/>
</dbReference>
<evidence type="ECO:0000313" key="8">
    <source>
        <dbReference type="EMBL" id="MCG4564530.1"/>
    </source>
</evidence>
<dbReference type="RefSeq" id="WP_226808610.1">
    <property type="nucleotide sequence ID" value="NZ_JAJBNW010000085.1"/>
</dbReference>
<dbReference type="Gene3D" id="1.10.10.10">
    <property type="entry name" value="Winged helix-like DNA-binding domain superfamily/Winged helix DNA-binding domain"/>
    <property type="match status" value="1"/>
</dbReference>
<keyword evidence="1" id="KW-0805">Transcription regulation</keyword>
<evidence type="ECO:0000256" key="5">
    <source>
        <dbReference type="PROSITE-ProRule" id="PRU01091"/>
    </source>
</evidence>
<evidence type="ECO:0000256" key="1">
    <source>
        <dbReference type="ARBA" id="ARBA00023015"/>
    </source>
</evidence>
<organism evidence="8 9">
    <name type="scientific">Anaerosalibacter bizertensis</name>
    <dbReference type="NCBI Taxonomy" id="932217"/>
    <lineage>
        <taxon>Bacteria</taxon>
        <taxon>Bacillati</taxon>
        <taxon>Bacillota</taxon>
        <taxon>Tissierellia</taxon>
        <taxon>Tissierellales</taxon>
        <taxon>Sporanaerobacteraceae</taxon>
        <taxon>Anaerosalibacter</taxon>
    </lineage>
</organism>
<evidence type="ECO:0000259" key="6">
    <source>
        <dbReference type="PROSITE" id="PS50110"/>
    </source>
</evidence>
<keyword evidence="9" id="KW-1185">Reference proteome</keyword>
<name>A0A9Q4ABN0_9FIRM</name>
<dbReference type="PROSITE" id="PS51755">
    <property type="entry name" value="OMPR_PHOB"/>
    <property type="match status" value="1"/>
</dbReference>
<evidence type="ECO:0000313" key="9">
    <source>
        <dbReference type="Proteomes" id="UP001108123"/>
    </source>
</evidence>
<dbReference type="GO" id="GO:0032993">
    <property type="term" value="C:protein-DNA complex"/>
    <property type="evidence" value="ECO:0007669"/>
    <property type="project" value="TreeGrafter"/>
</dbReference>
<dbReference type="PROSITE" id="PS50110">
    <property type="entry name" value="RESPONSE_REGULATORY"/>
    <property type="match status" value="1"/>
</dbReference>